<evidence type="ECO:0000259" key="2">
    <source>
        <dbReference type="Pfam" id="PF04991"/>
    </source>
</evidence>
<name>A0A813WVV3_9BILA</name>
<dbReference type="Proteomes" id="UP000663829">
    <property type="component" value="Unassembled WGS sequence"/>
</dbReference>
<dbReference type="PANTHER" id="PTHR43404">
    <property type="entry name" value="LIPOPOLYSACCHARIDE CHOLINEPHOSPHOTRANSFERASE LICD"/>
    <property type="match status" value="1"/>
</dbReference>
<evidence type="ECO:0000313" key="4">
    <source>
        <dbReference type="EMBL" id="CAF3649005.1"/>
    </source>
</evidence>
<reference evidence="3" key="1">
    <citation type="submission" date="2021-02" db="EMBL/GenBank/DDBJ databases">
        <authorList>
            <person name="Nowell W R."/>
        </authorList>
    </citation>
    <scope>NUCLEOTIDE SEQUENCE</scope>
</reference>
<dbReference type="InterPro" id="IPR007074">
    <property type="entry name" value="LicD/FKTN/FKRP_NTP_transf"/>
</dbReference>
<feature type="domain" description="LicD/FKTN/FKRP nucleotidyltransferase" evidence="2">
    <location>
        <begin position="178"/>
        <end position="289"/>
    </location>
</feature>
<comment type="caution">
    <text evidence="3">The sequence shown here is derived from an EMBL/GenBank/DDBJ whole genome shotgun (WGS) entry which is preliminary data.</text>
</comment>
<dbReference type="Proteomes" id="UP000681722">
    <property type="component" value="Unassembled WGS sequence"/>
</dbReference>
<dbReference type="InterPro" id="IPR052942">
    <property type="entry name" value="LPS_cholinephosphotransferase"/>
</dbReference>
<dbReference type="PANTHER" id="PTHR43404:SF2">
    <property type="entry name" value="LIPOPOLYSACCHARIDE CHOLINEPHOSPHOTRANSFERASE LICD"/>
    <property type="match status" value="1"/>
</dbReference>
<dbReference type="Pfam" id="PF04991">
    <property type="entry name" value="LicD"/>
    <property type="match status" value="1"/>
</dbReference>
<sequence length="414" mass="48674">MISYNLRRLLCPLAIVILFSFLIVMKLFNNTLNSHQLPLAEIVAISPPPLTFEQLEASIENLLDPQSSSKSHQHSWNNLMSLWKYKLSIFMRDSCQLCDANRTECYETVNIDKYVSSVNDTYYPRIPIPYVNGIGLYYYFDMQLKALNNSILSVDTTQCDYFHMIQLMINIQIILYDANIKHFLTKGTLIGTLRHHDVIPWDTDIDLFIPAYTTKKLLKMFHLLDVRFTTTVLPSTSYTNDLIIYPFRNIYRVTSYKIFSSRSKQVNGTKYRWPKIDLFPYYENKTHLSAYPKHRHNLGTMDYILKSKVYPTYLRPLGPLLVPSPYDPKVSLKAMVKLGSNIFYACEGNTFLHRENRRSTETWRLPCKELRDSYPLVNSQYDQHRNICTETLLYQKKVLSMFKYKCKENLNRTL</sequence>
<gene>
    <name evidence="3" type="ORF">GPM918_LOCUS6604</name>
    <name evidence="4" type="ORF">SRO942_LOCUS6604</name>
</gene>
<evidence type="ECO:0000256" key="1">
    <source>
        <dbReference type="SAM" id="Phobius"/>
    </source>
</evidence>
<keyword evidence="1" id="KW-1133">Transmembrane helix</keyword>
<keyword evidence="1" id="KW-0472">Membrane</keyword>
<organism evidence="3 5">
    <name type="scientific">Didymodactylos carnosus</name>
    <dbReference type="NCBI Taxonomy" id="1234261"/>
    <lineage>
        <taxon>Eukaryota</taxon>
        <taxon>Metazoa</taxon>
        <taxon>Spiralia</taxon>
        <taxon>Gnathifera</taxon>
        <taxon>Rotifera</taxon>
        <taxon>Eurotatoria</taxon>
        <taxon>Bdelloidea</taxon>
        <taxon>Philodinida</taxon>
        <taxon>Philodinidae</taxon>
        <taxon>Didymodactylos</taxon>
    </lineage>
</organism>
<dbReference type="OrthoDB" id="444255at2759"/>
<dbReference type="AlphaFoldDB" id="A0A813WVV3"/>
<proteinExistence type="predicted"/>
<feature type="transmembrane region" description="Helical" evidence="1">
    <location>
        <begin position="9"/>
        <end position="28"/>
    </location>
</feature>
<evidence type="ECO:0000313" key="3">
    <source>
        <dbReference type="EMBL" id="CAF0861330.1"/>
    </source>
</evidence>
<dbReference type="EMBL" id="CAJNOQ010001024">
    <property type="protein sequence ID" value="CAF0861330.1"/>
    <property type="molecule type" value="Genomic_DNA"/>
</dbReference>
<keyword evidence="1" id="KW-0812">Transmembrane</keyword>
<evidence type="ECO:0000313" key="5">
    <source>
        <dbReference type="Proteomes" id="UP000663829"/>
    </source>
</evidence>
<dbReference type="EMBL" id="CAJOBC010001024">
    <property type="protein sequence ID" value="CAF3649005.1"/>
    <property type="molecule type" value="Genomic_DNA"/>
</dbReference>
<dbReference type="GO" id="GO:0009100">
    <property type="term" value="P:glycoprotein metabolic process"/>
    <property type="evidence" value="ECO:0007669"/>
    <property type="project" value="UniProtKB-ARBA"/>
</dbReference>
<accession>A0A813WVV3</accession>
<protein>
    <recommendedName>
        <fullName evidence="2">LicD/FKTN/FKRP nucleotidyltransferase domain-containing protein</fullName>
    </recommendedName>
</protein>
<keyword evidence="5" id="KW-1185">Reference proteome</keyword>